<dbReference type="Proteomes" id="UP000245207">
    <property type="component" value="Unassembled WGS sequence"/>
</dbReference>
<dbReference type="STRING" id="35608.A0A2U1M7R4"/>
<sequence length="87" mass="9286">MGSYGALAGTNQKSTLVEDVINTYSSPIAACEKSYDDGVLIRKAGHDDTLKDPPSRHDVPGFVATNLSKPDVDSSNIENNSKALYTI</sequence>
<name>A0A2U1M7R4_ARTAN</name>
<evidence type="ECO:0000313" key="1">
    <source>
        <dbReference type="EMBL" id="PWA57299.1"/>
    </source>
</evidence>
<protein>
    <submittedName>
        <fullName evidence="1">Uncharacterized protein</fullName>
    </submittedName>
</protein>
<accession>A0A2U1M7R4</accession>
<dbReference type="AlphaFoldDB" id="A0A2U1M7R4"/>
<comment type="caution">
    <text evidence="1">The sequence shown here is derived from an EMBL/GenBank/DDBJ whole genome shotgun (WGS) entry which is preliminary data.</text>
</comment>
<evidence type="ECO:0000313" key="2">
    <source>
        <dbReference type="Proteomes" id="UP000245207"/>
    </source>
</evidence>
<proteinExistence type="predicted"/>
<reference evidence="1 2" key="1">
    <citation type="journal article" date="2018" name="Mol. Plant">
        <title>The genome of Artemisia annua provides insight into the evolution of Asteraceae family and artemisinin biosynthesis.</title>
        <authorList>
            <person name="Shen Q."/>
            <person name="Zhang L."/>
            <person name="Liao Z."/>
            <person name="Wang S."/>
            <person name="Yan T."/>
            <person name="Shi P."/>
            <person name="Liu M."/>
            <person name="Fu X."/>
            <person name="Pan Q."/>
            <person name="Wang Y."/>
            <person name="Lv Z."/>
            <person name="Lu X."/>
            <person name="Zhang F."/>
            <person name="Jiang W."/>
            <person name="Ma Y."/>
            <person name="Chen M."/>
            <person name="Hao X."/>
            <person name="Li L."/>
            <person name="Tang Y."/>
            <person name="Lv G."/>
            <person name="Zhou Y."/>
            <person name="Sun X."/>
            <person name="Brodelius P.E."/>
            <person name="Rose J.K.C."/>
            <person name="Tang K."/>
        </authorList>
    </citation>
    <scope>NUCLEOTIDE SEQUENCE [LARGE SCALE GENOMIC DNA]</scope>
    <source>
        <strain evidence="2">cv. Huhao1</strain>
        <tissue evidence="1">Leaf</tissue>
    </source>
</reference>
<organism evidence="1 2">
    <name type="scientific">Artemisia annua</name>
    <name type="common">Sweet wormwood</name>
    <dbReference type="NCBI Taxonomy" id="35608"/>
    <lineage>
        <taxon>Eukaryota</taxon>
        <taxon>Viridiplantae</taxon>
        <taxon>Streptophyta</taxon>
        <taxon>Embryophyta</taxon>
        <taxon>Tracheophyta</taxon>
        <taxon>Spermatophyta</taxon>
        <taxon>Magnoliopsida</taxon>
        <taxon>eudicotyledons</taxon>
        <taxon>Gunneridae</taxon>
        <taxon>Pentapetalae</taxon>
        <taxon>asterids</taxon>
        <taxon>campanulids</taxon>
        <taxon>Asterales</taxon>
        <taxon>Asteraceae</taxon>
        <taxon>Asteroideae</taxon>
        <taxon>Anthemideae</taxon>
        <taxon>Artemisiinae</taxon>
        <taxon>Artemisia</taxon>
    </lineage>
</organism>
<keyword evidence="2" id="KW-1185">Reference proteome</keyword>
<gene>
    <name evidence="1" type="ORF">CTI12_AA380920</name>
</gene>
<dbReference type="EMBL" id="PKPP01006208">
    <property type="protein sequence ID" value="PWA57299.1"/>
    <property type="molecule type" value="Genomic_DNA"/>
</dbReference>